<proteinExistence type="predicted"/>
<protein>
    <submittedName>
        <fullName evidence="2">Inovirus-type Gp2 protein</fullName>
    </submittedName>
</protein>
<organism evidence="2 3">
    <name type="scientific">Salinicola lusitanus</name>
    <dbReference type="NCBI Taxonomy" id="1949085"/>
    <lineage>
        <taxon>Bacteria</taxon>
        <taxon>Pseudomonadati</taxon>
        <taxon>Pseudomonadota</taxon>
        <taxon>Gammaproteobacteria</taxon>
        <taxon>Oceanospirillales</taxon>
        <taxon>Halomonadaceae</taxon>
        <taxon>Salinicola</taxon>
    </lineage>
</organism>
<dbReference type="Proteomes" id="UP001453229">
    <property type="component" value="Chromosome"/>
</dbReference>
<reference evidence="2 3" key="1">
    <citation type="submission" date="2024-04" db="EMBL/GenBank/DDBJ databases">
        <title>Salinicola lusitanus LLJ914,a marine bacterium isolated from the Okinawa Trough.</title>
        <authorList>
            <person name="Li J."/>
        </authorList>
    </citation>
    <scope>NUCLEOTIDE SEQUENCE [LARGE SCALE GENOMIC DNA]</scope>
    <source>
        <strain evidence="2 3">LLJ914</strain>
    </source>
</reference>
<evidence type="ECO:0000313" key="3">
    <source>
        <dbReference type="Proteomes" id="UP001453229"/>
    </source>
</evidence>
<evidence type="ECO:0000313" key="2">
    <source>
        <dbReference type="EMBL" id="XAD55643.1"/>
    </source>
</evidence>
<dbReference type="Pfam" id="PF11726">
    <property type="entry name" value="YagK_YfjJ_C"/>
    <property type="match status" value="1"/>
</dbReference>
<sequence>MFQTQPKRHPLYTKLKCFYGTHYRNFEISYNGDCPLIENYLERAYLTQWRALNQYERVLALRFDLRFPFWMPDGELGNDNRKISLFFRHLNEEIDKARTKYPTTVRYVWCREQEGSGKPHYHVMLYLNYNAFSRIGRIKPSYGGGYEGNCMYHRIARSWAKALSVMSCDVEGLVEPGRKAFEGNFFDTCLHRDDWMAQDEAFFRVSYLCKAHTKPFSQGVQVFNTSRI</sequence>
<dbReference type="InterPro" id="IPR057271">
    <property type="entry name" value="YagK_YfjJ_C"/>
</dbReference>
<name>A0ABZ3CWU2_9GAMM</name>
<dbReference type="RefSeq" id="WP_342595964.1">
    <property type="nucleotide sequence ID" value="NZ_CP151919.1"/>
</dbReference>
<gene>
    <name evidence="2" type="ORF">AAGT95_06610</name>
</gene>
<dbReference type="EMBL" id="CP151919">
    <property type="protein sequence ID" value="XAD55643.1"/>
    <property type="molecule type" value="Genomic_DNA"/>
</dbReference>
<evidence type="ECO:0000259" key="1">
    <source>
        <dbReference type="Pfam" id="PF11726"/>
    </source>
</evidence>
<feature type="domain" description="YagK/YfjJ C-terminal" evidence="1">
    <location>
        <begin position="52"/>
        <end position="226"/>
    </location>
</feature>
<accession>A0ABZ3CWU2</accession>
<keyword evidence="3" id="KW-1185">Reference proteome</keyword>